<evidence type="ECO:0000256" key="1">
    <source>
        <dbReference type="SAM" id="Phobius"/>
    </source>
</evidence>
<feature type="transmembrane region" description="Helical" evidence="1">
    <location>
        <begin position="199"/>
        <end position="220"/>
    </location>
</feature>
<feature type="transmembrane region" description="Helical" evidence="1">
    <location>
        <begin position="111"/>
        <end position="129"/>
    </location>
</feature>
<reference evidence="4" key="1">
    <citation type="submission" date="2017-01" db="EMBL/GenBank/DDBJ databases">
        <authorList>
            <person name="Varghese N."/>
            <person name="Submissions S."/>
        </authorList>
    </citation>
    <scope>NUCLEOTIDE SEQUENCE [LARGE SCALE GENOMIC DNA]</scope>
    <source>
        <strain evidence="4">3bp</strain>
    </source>
</reference>
<feature type="transmembrane region" description="Helical" evidence="1">
    <location>
        <begin position="240"/>
        <end position="261"/>
    </location>
</feature>
<proteinExistence type="predicted"/>
<feature type="domain" description="DUF1206" evidence="2">
    <location>
        <begin position="29"/>
        <end position="95"/>
    </location>
</feature>
<organism evidence="3 4">
    <name type="scientific">Cellulosimicrobium aquatile</name>
    <dbReference type="NCBI Taxonomy" id="1612203"/>
    <lineage>
        <taxon>Bacteria</taxon>
        <taxon>Bacillati</taxon>
        <taxon>Actinomycetota</taxon>
        <taxon>Actinomycetes</taxon>
        <taxon>Micrococcales</taxon>
        <taxon>Promicromonosporaceae</taxon>
        <taxon>Cellulosimicrobium</taxon>
    </lineage>
</organism>
<dbReference type="RefSeq" id="WP_244550469.1">
    <property type="nucleotide sequence ID" value="NZ_FTMI01000005.1"/>
</dbReference>
<feature type="transmembrane region" description="Helical" evidence="1">
    <location>
        <begin position="74"/>
        <end position="99"/>
    </location>
</feature>
<keyword evidence="1" id="KW-0472">Membrane</keyword>
<feature type="domain" description="DUF1206" evidence="2">
    <location>
        <begin position="197"/>
        <end position="265"/>
    </location>
</feature>
<dbReference type="Proteomes" id="UP000186235">
    <property type="component" value="Unassembled WGS sequence"/>
</dbReference>
<name>A0A1N6TMK8_9MICO</name>
<dbReference type="EMBL" id="FTMI01000005">
    <property type="protein sequence ID" value="SIQ54573.1"/>
    <property type="molecule type" value="Genomic_DNA"/>
</dbReference>
<dbReference type="AlphaFoldDB" id="A0A1N6TMK8"/>
<evidence type="ECO:0000313" key="4">
    <source>
        <dbReference type="Proteomes" id="UP000186235"/>
    </source>
</evidence>
<feature type="transmembrane region" description="Helical" evidence="1">
    <location>
        <begin position="149"/>
        <end position="168"/>
    </location>
</feature>
<keyword evidence="1" id="KW-0812">Transmembrane</keyword>
<sequence length="268" mass="26733">MAPSLSSTGKAASRGARGSKTLELLARGGYAVSGLLHLVVGVLAVQVATGSASSEQADQTGALTAIAQTPGGTALLWFAVVAFAALALWQVTVALSGAAETSDRLKAAGKAVLYLALGVIALQVVTGSAGGSGQEESMTATLMEKPGGVLLVGAVGVGIVAGGVYHVVKGWRKKFLEDLQGGTSGHLGRAVVTLGRVGYIAKGVALGVLGVLFVVAAVQHDPQQAGGLDSAFATLAAQPFGVALLLAVGLGFAAYGLYSFARARYARM</sequence>
<feature type="transmembrane region" description="Helical" evidence="1">
    <location>
        <begin position="24"/>
        <end position="45"/>
    </location>
</feature>
<dbReference type="InterPro" id="IPR009597">
    <property type="entry name" value="DUF1206"/>
</dbReference>
<evidence type="ECO:0000313" key="3">
    <source>
        <dbReference type="EMBL" id="SIQ54573.1"/>
    </source>
</evidence>
<dbReference type="Pfam" id="PF06724">
    <property type="entry name" value="DUF1206"/>
    <property type="match status" value="3"/>
</dbReference>
<feature type="domain" description="DUF1206" evidence="2">
    <location>
        <begin position="106"/>
        <end position="172"/>
    </location>
</feature>
<protein>
    <recommendedName>
        <fullName evidence="2">DUF1206 domain-containing protein</fullName>
    </recommendedName>
</protein>
<keyword evidence="1" id="KW-1133">Transmembrane helix</keyword>
<accession>A0A1N6TMK8</accession>
<evidence type="ECO:0000259" key="2">
    <source>
        <dbReference type="Pfam" id="PF06724"/>
    </source>
</evidence>
<keyword evidence="4" id="KW-1185">Reference proteome</keyword>
<gene>
    <name evidence="3" type="ORF">SAMN05518682_2819</name>
</gene>